<feature type="active site" description="Electrophile" evidence="6">
    <location>
        <position position="96"/>
    </location>
</feature>
<sequence length="250" mass="26997">MNKIIAANWKMNKNSKEAAETIKELSAFLNNSLPPKREVIIFPSFISLEASTHALSSSVLQFGAQDVYPAKDGAFTGEISPSMILDAGAAWVLTGHSERRHIIKEENTLVGQKTSFALASGLNVIACVGETLEEREAGKLYDVLTTQLNQTLAKLPTPLSPERLVIAYEPVWAIGTGKTAQTEDIIEAHAIIRELLKDIIGTSVSQTRILYGGSVKPENAREILELDNVEGLLVGGASLKAESFAKIIQA</sequence>
<reference evidence="8" key="1">
    <citation type="submission" date="2020-12" db="EMBL/GenBank/DDBJ databases">
        <title>Taurinivorans muris gen. nov., sp. nov., fundamental and realized metabolic niche of a ubiquitous sulfidogenic bacterium in the murine intestine.</title>
        <authorList>
            <person name="Ye H."/>
            <person name="Hanson B.T."/>
            <person name="Loy A."/>
        </authorList>
    </citation>
    <scope>NUCLEOTIDE SEQUENCE</scope>
    <source>
        <strain evidence="8">LT0009</strain>
    </source>
</reference>
<dbReference type="EC" id="5.3.1.1" evidence="6 7"/>
<comment type="catalytic activity">
    <reaction evidence="6 7">
        <text>D-glyceraldehyde 3-phosphate = dihydroxyacetone phosphate</text>
        <dbReference type="Rhea" id="RHEA:18585"/>
        <dbReference type="ChEBI" id="CHEBI:57642"/>
        <dbReference type="ChEBI" id="CHEBI:59776"/>
        <dbReference type="EC" id="5.3.1.1"/>
    </reaction>
</comment>
<dbReference type="RefSeq" id="WP_334315702.1">
    <property type="nucleotide sequence ID" value="NZ_CP065938.1"/>
</dbReference>
<organism evidence="8 9">
    <name type="scientific">Taurinivorans muris</name>
    <dbReference type="NCBI Taxonomy" id="2787751"/>
    <lineage>
        <taxon>Bacteria</taxon>
        <taxon>Pseudomonadati</taxon>
        <taxon>Thermodesulfobacteriota</taxon>
        <taxon>Desulfovibrionia</taxon>
        <taxon>Desulfovibrionales</taxon>
        <taxon>Desulfovibrionaceae</taxon>
        <taxon>Taurinivorans</taxon>
    </lineage>
</organism>
<evidence type="ECO:0000256" key="7">
    <source>
        <dbReference type="RuleBase" id="RU363013"/>
    </source>
</evidence>
<dbReference type="InterPro" id="IPR013785">
    <property type="entry name" value="Aldolase_TIM"/>
</dbReference>
<dbReference type="Pfam" id="PF00121">
    <property type="entry name" value="TIM"/>
    <property type="match status" value="1"/>
</dbReference>
<comment type="pathway">
    <text evidence="6 7">Carbohydrate degradation; glycolysis; D-glyceraldehyde 3-phosphate from glycerone phosphate: step 1/1.</text>
</comment>
<dbReference type="CDD" id="cd00311">
    <property type="entry name" value="TIM"/>
    <property type="match status" value="1"/>
</dbReference>
<dbReference type="PROSITE" id="PS00171">
    <property type="entry name" value="TIM_1"/>
    <property type="match status" value="1"/>
</dbReference>
<evidence type="ECO:0000256" key="6">
    <source>
        <dbReference type="HAMAP-Rule" id="MF_00147"/>
    </source>
</evidence>
<dbReference type="GO" id="GO:0004807">
    <property type="term" value="F:triose-phosphate isomerase activity"/>
    <property type="evidence" value="ECO:0007669"/>
    <property type="project" value="UniProtKB-EC"/>
</dbReference>
<dbReference type="Gene3D" id="3.20.20.70">
    <property type="entry name" value="Aldolase class I"/>
    <property type="match status" value="1"/>
</dbReference>
<accession>A0ABY5Y216</accession>
<comment type="similarity">
    <text evidence="1 6 7">Belongs to the triosephosphate isomerase family.</text>
</comment>
<dbReference type="Proteomes" id="UP001058120">
    <property type="component" value="Chromosome"/>
</dbReference>
<dbReference type="PANTHER" id="PTHR21139">
    <property type="entry name" value="TRIOSEPHOSPHATE ISOMERASE"/>
    <property type="match status" value="1"/>
</dbReference>
<name>A0ABY5Y216_9BACT</name>
<dbReference type="EMBL" id="CP065938">
    <property type="protein sequence ID" value="UWX06101.1"/>
    <property type="molecule type" value="Genomic_DNA"/>
</dbReference>
<dbReference type="SUPFAM" id="SSF51351">
    <property type="entry name" value="Triosephosphate isomerase (TIM)"/>
    <property type="match status" value="1"/>
</dbReference>
<dbReference type="PROSITE" id="PS51440">
    <property type="entry name" value="TIM_2"/>
    <property type="match status" value="1"/>
</dbReference>
<evidence type="ECO:0000256" key="2">
    <source>
        <dbReference type="ARBA" id="ARBA00022432"/>
    </source>
</evidence>
<comment type="subunit">
    <text evidence="6 7">Homodimer.</text>
</comment>
<dbReference type="InterPro" id="IPR020861">
    <property type="entry name" value="Triosephosphate_isomerase_AS"/>
</dbReference>
<dbReference type="PANTHER" id="PTHR21139:SF42">
    <property type="entry name" value="TRIOSEPHOSPHATE ISOMERASE"/>
    <property type="match status" value="1"/>
</dbReference>
<feature type="active site" description="Proton acceptor" evidence="6">
    <location>
        <position position="169"/>
    </location>
</feature>
<gene>
    <name evidence="6" type="primary">tpiA</name>
    <name evidence="8" type="ORF">JBF11_01950</name>
</gene>
<dbReference type="InterPro" id="IPR022896">
    <property type="entry name" value="TrioseP_Isoase_bac/euk"/>
</dbReference>
<feature type="binding site" evidence="6">
    <location>
        <position position="175"/>
    </location>
    <ligand>
        <name>substrate</name>
    </ligand>
</feature>
<feature type="binding site" evidence="6">
    <location>
        <begin position="235"/>
        <end position="236"/>
    </location>
    <ligand>
        <name>substrate</name>
    </ligand>
</feature>
<evidence type="ECO:0000256" key="4">
    <source>
        <dbReference type="ARBA" id="ARBA00023152"/>
    </source>
</evidence>
<comment type="pathway">
    <text evidence="6 7">Carbohydrate biosynthesis; gluconeogenesis.</text>
</comment>
<keyword evidence="5 6" id="KW-0413">Isomerase</keyword>
<evidence type="ECO:0000313" key="9">
    <source>
        <dbReference type="Proteomes" id="UP001058120"/>
    </source>
</evidence>
<dbReference type="InterPro" id="IPR035990">
    <property type="entry name" value="TIM_sf"/>
</dbReference>
<comment type="function">
    <text evidence="6">Involved in the gluconeogenesis. Catalyzes stereospecifically the conversion of dihydroxyacetone phosphate (DHAP) to D-glyceraldehyde-3-phosphate (G3P).</text>
</comment>
<protein>
    <recommendedName>
        <fullName evidence="6 7">Triosephosphate isomerase</fullName>
        <shortName evidence="6">TIM</shortName>
        <shortName evidence="6">TPI</shortName>
        <ecNumber evidence="6 7">5.3.1.1</ecNumber>
    </recommendedName>
    <alternativeName>
        <fullName evidence="6">Triose-phosphate isomerase</fullName>
    </alternativeName>
</protein>
<keyword evidence="9" id="KW-1185">Reference proteome</keyword>
<evidence type="ECO:0000313" key="8">
    <source>
        <dbReference type="EMBL" id="UWX06101.1"/>
    </source>
</evidence>
<evidence type="ECO:0000256" key="1">
    <source>
        <dbReference type="ARBA" id="ARBA00007422"/>
    </source>
</evidence>
<dbReference type="NCBIfam" id="TIGR00419">
    <property type="entry name" value="tim"/>
    <property type="match status" value="1"/>
</dbReference>
<comment type="subcellular location">
    <subcellularLocation>
        <location evidence="6 7">Cytoplasm</location>
    </subcellularLocation>
</comment>
<evidence type="ECO:0000256" key="3">
    <source>
        <dbReference type="ARBA" id="ARBA00022490"/>
    </source>
</evidence>
<evidence type="ECO:0000256" key="5">
    <source>
        <dbReference type="ARBA" id="ARBA00023235"/>
    </source>
</evidence>
<keyword evidence="4 6" id="KW-0324">Glycolysis</keyword>
<dbReference type="InterPro" id="IPR000652">
    <property type="entry name" value="Triosephosphate_isomerase"/>
</dbReference>
<proteinExistence type="inferred from homology"/>
<keyword evidence="3 6" id="KW-0963">Cytoplasm</keyword>
<feature type="binding site" evidence="6">
    <location>
        <begin position="8"/>
        <end position="10"/>
    </location>
    <ligand>
        <name>substrate</name>
    </ligand>
</feature>
<feature type="binding site" evidence="6">
    <location>
        <position position="214"/>
    </location>
    <ligand>
        <name>substrate</name>
    </ligand>
</feature>
<dbReference type="HAMAP" id="MF_00147_B">
    <property type="entry name" value="TIM_B"/>
    <property type="match status" value="1"/>
</dbReference>
<keyword evidence="2 6" id="KW-0312">Gluconeogenesis</keyword>